<accession>A0A6J6NL22</accession>
<dbReference type="SUPFAM" id="SSF56322">
    <property type="entry name" value="ADC synthase"/>
    <property type="match status" value="1"/>
</dbReference>
<dbReference type="GO" id="GO:0000162">
    <property type="term" value="P:L-tryptophan biosynthetic process"/>
    <property type="evidence" value="ECO:0007669"/>
    <property type="project" value="TreeGrafter"/>
</dbReference>
<dbReference type="PRINTS" id="PR00095">
    <property type="entry name" value="ANTSNTHASEI"/>
</dbReference>
<dbReference type="EMBL" id="CAEZXK010000015">
    <property type="protein sequence ID" value="CAB4687431.1"/>
    <property type="molecule type" value="Genomic_DNA"/>
</dbReference>
<dbReference type="GO" id="GO:0046820">
    <property type="term" value="F:4-amino-4-deoxychorismate synthase activity"/>
    <property type="evidence" value="ECO:0007669"/>
    <property type="project" value="TreeGrafter"/>
</dbReference>
<feature type="domain" description="Chorismate-utilising enzyme C-terminal" evidence="1">
    <location>
        <begin position="1"/>
        <end position="143"/>
    </location>
</feature>
<dbReference type="InterPro" id="IPR005801">
    <property type="entry name" value="ADC_synthase"/>
</dbReference>
<protein>
    <submittedName>
        <fullName evidence="2">Unannotated protein</fullName>
    </submittedName>
</protein>
<dbReference type="InterPro" id="IPR015890">
    <property type="entry name" value="Chorismate_C"/>
</dbReference>
<dbReference type="Gene3D" id="3.60.120.10">
    <property type="entry name" value="Anthranilate synthase"/>
    <property type="match status" value="1"/>
</dbReference>
<evidence type="ECO:0000313" key="2">
    <source>
        <dbReference type="EMBL" id="CAB4687431.1"/>
    </source>
</evidence>
<name>A0A6J6NL22_9ZZZZ</name>
<dbReference type="Pfam" id="PF00425">
    <property type="entry name" value="Chorismate_bind"/>
    <property type="match status" value="1"/>
</dbReference>
<gene>
    <name evidence="2" type="ORF">UFOPK2370_00727</name>
</gene>
<reference evidence="2" key="1">
    <citation type="submission" date="2020-05" db="EMBL/GenBank/DDBJ databases">
        <authorList>
            <person name="Chiriac C."/>
            <person name="Salcher M."/>
            <person name="Ghai R."/>
            <person name="Kavagutti S V."/>
        </authorList>
    </citation>
    <scope>NUCLEOTIDE SEQUENCE</scope>
</reference>
<dbReference type="InterPro" id="IPR019999">
    <property type="entry name" value="Anth_synth_I-like"/>
</dbReference>
<dbReference type="PANTHER" id="PTHR11236:SF18">
    <property type="entry name" value="AMINODEOXYCHORISMATE SYNTHASE"/>
    <property type="match status" value="1"/>
</dbReference>
<dbReference type="GO" id="GO:0008153">
    <property type="term" value="P:4-aminobenzoate biosynthetic process"/>
    <property type="evidence" value="ECO:0007669"/>
    <property type="project" value="TreeGrafter"/>
</dbReference>
<proteinExistence type="predicted"/>
<sequence>MIVDLMRNDIGRVAEINSVQVTKLFDVESYATVHQLVSTVEGKLASGFDSVDALSAAFPGGSMTGAPKARAIQIIDELESKANSRGRGIYSGAIGYLTHAGVADFGMTIRTIVVDGQNATIGVGGGITIDSHPAAELEETKLKAAALLRALKSPNPWSSQ</sequence>
<dbReference type="PANTHER" id="PTHR11236">
    <property type="entry name" value="AMINOBENZOATE/ANTHRANILATE SYNTHASE"/>
    <property type="match status" value="1"/>
</dbReference>
<evidence type="ECO:0000259" key="1">
    <source>
        <dbReference type="Pfam" id="PF00425"/>
    </source>
</evidence>
<dbReference type="AlphaFoldDB" id="A0A6J6NL22"/>
<dbReference type="GO" id="GO:0005737">
    <property type="term" value="C:cytoplasm"/>
    <property type="evidence" value="ECO:0007669"/>
    <property type="project" value="TreeGrafter"/>
</dbReference>
<organism evidence="2">
    <name type="scientific">freshwater metagenome</name>
    <dbReference type="NCBI Taxonomy" id="449393"/>
    <lineage>
        <taxon>unclassified sequences</taxon>
        <taxon>metagenomes</taxon>
        <taxon>ecological metagenomes</taxon>
    </lineage>
</organism>